<keyword evidence="1" id="KW-0812">Transmembrane</keyword>
<feature type="transmembrane region" description="Helical" evidence="1">
    <location>
        <begin position="35"/>
        <end position="54"/>
    </location>
</feature>
<sequence>MSLPDHYLVTVALHALVLSTAVFLAILCLRRPQRISVVALCGTLAIALLPWISAMRPQSPAAPKSIEQSGASTAVTLPEWTVVRIPMVETSTPATPVSSSSFEMPETATLVTAIWALGGMLAFIPLMLAVIKLLRWRRTLARPDDAAWQAIHQAEPDLPSRCHFRISPVDASPCVTGFFKPVIVIPPFLLDPAKRRELRWALRHELRHWQGADSRWIMALEWMRITQWWNPFVHLLVSRWKMAREQVCDIAASDDDRATYGEFLIEMAAQPSSPHPLAVTMVRQHRLKTLKTRIVTILAAAPGTVTRLEKSVLFSACLAMLGAALVISCVKVGDPVKDLQGSSTSIEQVAATSEEEGPAKRLQSGFAAQVKIQTKVIVADTQEVQGGSVLTDAEMQQLMRKFAQKKGTDLMTFPVVTARTDEMALIEILREHPDDPPWQTDFNHPELRKNRFAGWSIRVAPTYDDGKIRVRAEVGYGYVPGGHYSPDAGAHSMFDKDEKIDWKKLVRKDATGRGTLNAGETLAIDLGKMENNRFGTIFFTLVPISPTGFELKSFKEAARRRPVVVAGKLKLRGTILEREFFEELVTAYLEDVPVIP</sequence>
<proteinExistence type="predicted"/>
<evidence type="ECO:0000313" key="3">
    <source>
        <dbReference type="EMBL" id="MEK7949008.1"/>
    </source>
</evidence>
<dbReference type="CDD" id="cd07341">
    <property type="entry name" value="M56_BlaR1_MecR1_like"/>
    <property type="match status" value="1"/>
</dbReference>
<comment type="caution">
    <text evidence="3">The sequence shown here is derived from an EMBL/GenBank/DDBJ whole genome shotgun (WGS) entry which is preliminary data.</text>
</comment>
<accession>A0ABU9ANE1</accession>
<name>A0ABU9ANE1_9BACT</name>
<dbReference type="InterPro" id="IPR052173">
    <property type="entry name" value="Beta-lactam_resp_regulator"/>
</dbReference>
<reference evidence="3 4" key="1">
    <citation type="submission" date="2024-04" db="EMBL/GenBank/DDBJ databases">
        <title>Luteolibacter sp. isolated from soil.</title>
        <authorList>
            <person name="An J."/>
        </authorList>
    </citation>
    <scope>NUCLEOTIDE SEQUENCE [LARGE SCALE GENOMIC DNA]</scope>
    <source>
        <strain evidence="3 4">Y139</strain>
    </source>
</reference>
<organism evidence="3 4">
    <name type="scientific">Luteolibacter soli</name>
    <dbReference type="NCBI Taxonomy" id="3135280"/>
    <lineage>
        <taxon>Bacteria</taxon>
        <taxon>Pseudomonadati</taxon>
        <taxon>Verrucomicrobiota</taxon>
        <taxon>Verrucomicrobiia</taxon>
        <taxon>Verrucomicrobiales</taxon>
        <taxon>Verrucomicrobiaceae</taxon>
        <taxon>Luteolibacter</taxon>
    </lineage>
</organism>
<keyword evidence="4" id="KW-1185">Reference proteome</keyword>
<feature type="transmembrane region" description="Helical" evidence="1">
    <location>
        <begin position="6"/>
        <end position="28"/>
    </location>
</feature>
<keyword evidence="1" id="KW-1133">Transmembrane helix</keyword>
<dbReference type="InterPro" id="IPR008756">
    <property type="entry name" value="Peptidase_M56"/>
</dbReference>
<gene>
    <name evidence="3" type="ORF">WKV53_00795</name>
</gene>
<evidence type="ECO:0000259" key="2">
    <source>
        <dbReference type="Pfam" id="PF05569"/>
    </source>
</evidence>
<feature type="transmembrane region" description="Helical" evidence="1">
    <location>
        <begin position="312"/>
        <end position="333"/>
    </location>
</feature>
<dbReference type="RefSeq" id="WP_341402372.1">
    <property type="nucleotide sequence ID" value="NZ_JBBUKT010000001.1"/>
</dbReference>
<dbReference type="Pfam" id="PF05569">
    <property type="entry name" value="Peptidase_M56"/>
    <property type="match status" value="1"/>
</dbReference>
<dbReference type="Proteomes" id="UP001371305">
    <property type="component" value="Unassembled WGS sequence"/>
</dbReference>
<keyword evidence="1" id="KW-0472">Membrane</keyword>
<dbReference type="PANTHER" id="PTHR34978">
    <property type="entry name" value="POSSIBLE SENSOR-TRANSDUCER PROTEIN BLAR"/>
    <property type="match status" value="1"/>
</dbReference>
<feature type="domain" description="Peptidase M56" evidence="2">
    <location>
        <begin position="13"/>
        <end position="297"/>
    </location>
</feature>
<dbReference type="PANTHER" id="PTHR34978:SF3">
    <property type="entry name" value="SLR0241 PROTEIN"/>
    <property type="match status" value="1"/>
</dbReference>
<evidence type="ECO:0000313" key="4">
    <source>
        <dbReference type="Proteomes" id="UP001371305"/>
    </source>
</evidence>
<dbReference type="EMBL" id="JBBUKT010000001">
    <property type="protein sequence ID" value="MEK7949008.1"/>
    <property type="molecule type" value="Genomic_DNA"/>
</dbReference>
<evidence type="ECO:0000256" key="1">
    <source>
        <dbReference type="SAM" id="Phobius"/>
    </source>
</evidence>
<protein>
    <submittedName>
        <fullName evidence="3">M56 family metallopeptidase</fullName>
    </submittedName>
</protein>
<feature type="transmembrane region" description="Helical" evidence="1">
    <location>
        <begin position="113"/>
        <end position="134"/>
    </location>
</feature>